<feature type="compositionally biased region" description="Basic residues" evidence="1">
    <location>
        <begin position="14"/>
        <end position="29"/>
    </location>
</feature>
<feature type="non-terminal residue" evidence="2">
    <location>
        <position position="1"/>
    </location>
</feature>
<dbReference type="EMBL" id="CADCTS010000023">
    <property type="protein sequence ID" value="CAA9286331.1"/>
    <property type="molecule type" value="Genomic_DNA"/>
</dbReference>
<feature type="compositionally biased region" description="Basic and acidic residues" evidence="1">
    <location>
        <begin position="1"/>
        <end position="13"/>
    </location>
</feature>
<gene>
    <name evidence="2" type="ORF">AVDCRST_MAG48-153</name>
</gene>
<feature type="compositionally biased region" description="Basic and acidic residues" evidence="1">
    <location>
        <begin position="281"/>
        <end position="293"/>
    </location>
</feature>
<sequence length="337" mass="36704">AAPRASVDRERGPRRTGRRVRVRRRRRGVRPGPDRRRCPAGGLPGVRAAARRAAGHGDVGGDVGHRGPRPRRRPGQRPGDRVGHRHPPGRRLPDRGARGPAHRARRRLDPPQPVLRLLRAGRGGAAGRPGLHHALAPRRRPRTRPPARPDRPAGPLRRRRQHHHQCGHRGEHRRVPARGPARAGDGRGHQDRPADGGAAPARRRSAAVRRDADPGVHRRQPLPAARLGAGPPRRAAHRQHPGPPGHHERPHVRPPVQRRDGDHAAPLAHTAADPGRPRPAGGDRPRGRADRRAGRVQLRRRAARALPPRDRPAAGGLPAPLRRAPPDLDGRAGALGL</sequence>
<feature type="non-terminal residue" evidence="2">
    <location>
        <position position="337"/>
    </location>
</feature>
<reference evidence="2" key="1">
    <citation type="submission" date="2020-02" db="EMBL/GenBank/DDBJ databases">
        <authorList>
            <person name="Meier V. D."/>
        </authorList>
    </citation>
    <scope>NUCLEOTIDE SEQUENCE</scope>
    <source>
        <strain evidence="2">AVDCRST_MAG48</strain>
    </source>
</reference>
<feature type="compositionally biased region" description="Basic residues" evidence="1">
    <location>
        <begin position="66"/>
        <end position="75"/>
    </location>
</feature>
<evidence type="ECO:0000313" key="2">
    <source>
        <dbReference type="EMBL" id="CAA9286331.1"/>
    </source>
</evidence>
<feature type="compositionally biased region" description="Basic residues" evidence="1">
    <location>
        <begin position="156"/>
        <end position="176"/>
    </location>
</feature>
<evidence type="ECO:0000256" key="1">
    <source>
        <dbReference type="SAM" id="MobiDB-lite"/>
    </source>
</evidence>
<dbReference type="AlphaFoldDB" id="A0A6J4JSV4"/>
<proteinExistence type="predicted"/>
<feature type="compositionally biased region" description="Basic residues" evidence="1">
    <location>
        <begin position="135"/>
        <end position="145"/>
    </location>
</feature>
<feature type="compositionally biased region" description="Low complexity" evidence="1">
    <location>
        <begin position="221"/>
        <end position="233"/>
    </location>
</feature>
<accession>A0A6J4JSV4</accession>
<feature type="compositionally biased region" description="Low complexity" evidence="1">
    <location>
        <begin position="271"/>
        <end position="280"/>
    </location>
</feature>
<feature type="compositionally biased region" description="Low complexity" evidence="1">
    <location>
        <begin position="313"/>
        <end position="322"/>
    </location>
</feature>
<name>A0A6J4JSV4_9ACTN</name>
<organism evidence="2">
    <name type="scientific">uncultured Friedmanniella sp</name>
    <dbReference type="NCBI Taxonomy" id="335381"/>
    <lineage>
        <taxon>Bacteria</taxon>
        <taxon>Bacillati</taxon>
        <taxon>Actinomycetota</taxon>
        <taxon>Actinomycetes</taxon>
        <taxon>Propionibacteriales</taxon>
        <taxon>Nocardioidaceae</taxon>
        <taxon>Friedmanniella</taxon>
        <taxon>environmental samples</taxon>
    </lineage>
</organism>
<protein>
    <submittedName>
        <fullName evidence="2">Transcriptional regulator, AraC family</fullName>
    </submittedName>
</protein>
<feature type="region of interest" description="Disordered" evidence="1">
    <location>
        <begin position="1"/>
        <end position="337"/>
    </location>
</feature>
<feature type="compositionally biased region" description="Low complexity" evidence="1">
    <location>
        <begin position="39"/>
        <end position="48"/>
    </location>
</feature>
<feature type="compositionally biased region" description="Basic and acidic residues" evidence="1">
    <location>
        <begin position="184"/>
        <end position="194"/>
    </location>
</feature>